<sequence length="126" mass="13665">MGDSAGRRWFTAAVLIASLLEPVVSGPQTKQLNKGCRQYNATDATDFSRRLNSSFADLRNQLLLSHRQNNNKHFATTGPPVYAMVQCRNYLSAADCVACFDAAVAAILSCSSANGGRVIFDGCFLR</sequence>
<evidence type="ECO:0000256" key="5">
    <source>
        <dbReference type="ARBA" id="ARBA00022949"/>
    </source>
</evidence>
<keyword evidence="3 9" id="KW-0732">Signal</keyword>
<dbReference type="InterPro" id="IPR051378">
    <property type="entry name" value="Cell2Cell_Antifungal"/>
</dbReference>
<dbReference type="Pfam" id="PF01657">
    <property type="entry name" value="Stress-antifung"/>
    <property type="match status" value="1"/>
</dbReference>
<evidence type="ECO:0000256" key="1">
    <source>
        <dbReference type="ARBA" id="ARBA00004251"/>
    </source>
</evidence>
<feature type="chain" id="PRO_5019868303" description="Gnk2-homologous domain-containing protein" evidence="9">
    <location>
        <begin position="26"/>
        <end position="126"/>
    </location>
</feature>
<comment type="subcellular location">
    <subcellularLocation>
        <location evidence="7">Cell junction</location>
        <location evidence="7">Plasmodesma</location>
    </subcellularLocation>
    <subcellularLocation>
        <location evidence="1">Cell membrane</location>
        <topology evidence="1">Single-pass type I membrane protein</topology>
    </subcellularLocation>
</comment>
<evidence type="ECO:0000256" key="9">
    <source>
        <dbReference type="SAM" id="SignalP"/>
    </source>
</evidence>
<dbReference type="InterPro" id="IPR002902">
    <property type="entry name" value="GNK2"/>
</dbReference>
<proteinExistence type="inferred from homology"/>
<keyword evidence="4" id="KW-0677">Repeat</keyword>
<name>A0A484LF70_9ASTE</name>
<evidence type="ECO:0000256" key="6">
    <source>
        <dbReference type="ARBA" id="ARBA00023157"/>
    </source>
</evidence>
<comment type="similarity">
    <text evidence="8">Belongs to the cysteine-rich repeat secretory protein family. Plasmodesmata-located proteins (PDLD) subfamily.</text>
</comment>
<accession>A0A484LF70</accession>
<evidence type="ECO:0000259" key="10">
    <source>
        <dbReference type="PROSITE" id="PS51473"/>
    </source>
</evidence>
<dbReference type="CDD" id="cd23509">
    <property type="entry name" value="Gnk2-like"/>
    <property type="match status" value="1"/>
</dbReference>
<feature type="signal peptide" evidence="9">
    <location>
        <begin position="1"/>
        <end position="25"/>
    </location>
</feature>
<dbReference type="GO" id="GO:0009506">
    <property type="term" value="C:plasmodesma"/>
    <property type="evidence" value="ECO:0007669"/>
    <property type="project" value="UniProtKB-SubCell"/>
</dbReference>
<dbReference type="GO" id="GO:0005886">
    <property type="term" value="C:plasma membrane"/>
    <property type="evidence" value="ECO:0007669"/>
    <property type="project" value="UniProtKB-SubCell"/>
</dbReference>
<evidence type="ECO:0000256" key="3">
    <source>
        <dbReference type="ARBA" id="ARBA00022729"/>
    </source>
</evidence>
<evidence type="ECO:0000256" key="4">
    <source>
        <dbReference type="ARBA" id="ARBA00022737"/>
    </source>
</evidence>
<dbReference type="PANTHER" id="PTHR32080">
    <property type="entry name" value="ANTIFUNGAL PROTEIN GINKBILOBIN-2-LIKE"/>
    <property type="match status" value="1"/>
</dbReference>
<evidence type="ECO:0000256" key="7">
    <source>
        <dbReference type="ARBA" id="ARBA00024184"/>
    </source>
</evidence>
<evidence type="ECO:0000313" key="12">
    <source>
        <dbReference type="Proteomes" id="UP000595140"/>
    </source>
</evidence>
<dbReference type="Gene3D" id="3.30.430.20">
    <property type="entry name" value="Gnk2 domain, C-X8-C-X2-C motif"/>
    <property type="match status" value="1"/>
</dbReference>
<feature type="domain" description="Gnk2-homologous" evidence="10">
    <location>
        <begin position="29"/>
        <end position="126"/>
    </location>
</feature>
<organism evidence="11 12">
    <name type="scientific">Cuscuta campestris</name>
    <dbReference type="NCBI Taxonomy" id="132261"/>
    <lineage>
        <taxon>Eukaryota</taxon>
        <taxon>Viridiplantae</taxon>
        <taxon>Streptophyta</taxon>
        <taxon>Embryophyta</taxon>
        <taxon>Tracheophyta</taxon>
        <taxon>Spermatophyta</taxon>
        <taxon>Magnoliopsida</taxon>
        <taxon>eudicotyledons</taxon>
        <taxon>Gunneridae</taxon>
        <taxon>Pentapetalae</taxon>
        <taxon>asterids</taxon>
        <taxon>lamiids</taxon>
        <taxon>Solanales</taxon>
        <taxon>Convolvulaceae</taxon>
        <taxon>Cuscuteae</taxon>
        <taxon>Cuscuta</taxon>
        <taxon>Cuscuta subgen. Grammica</taxon>
        <taxon>Cuscuta sect. Cleistogrammica</taxon>
    </lineage>
</organism>
<evidence type="ECO:0000256" key="8">
    <source>
        <dbReference type="ARBA" id="ARBA00038393"/>
    </source>
</evidence>
<evidence type="ECO:0000256" key="2">
    <source>
        <dbReference type="ARBA" id="ARBA00022581"/>
    </source>
</evidence>
<dbReference type="PANTHER" id="PTHR32080:SF27">
    <property type="entry name" value="OS01G0548750 PROTEIN"/>
    <property type="match status" value="1"/>
</dbReference>
<dbReference type="OrthoDB" id="4062651at2759"/>
<protein>
    <recommendedName>
        <fullName evidence="10">Gnk2-homologous domain-containing protein</fullName>
    </recommendedName>
</protein>
<dbReference type="Proteomes" id="UP000595140">
    <property type="component" value="Unassembled WGS sequence"/>
</dbReference>
<keyword evidence="6" id="KW-1015">Disulfide bond</keyword>
<dbReference type="AlphaFoldDB" id="A0A484LF70"/>
<dbReference type="PROSITE" id="PS51473">
    <property type="entry name" value="GNK2"/>
    <property type="match status" value="1"/>
</dbReference>
<dbReference type="InterPro" id="IPR038408">
    <property type="entry name" value="GNK2_sf"/>
</dbReference>
<keyword evidence="12" id="KW-1185">Reference proteome</keyword>
<evidence type="ECO:0000313" key="11">
    <source>
        <dbReference type="EMBL" id="VFQ75073.1"/>
    </source>
</evidence>
<keyword evidence="2" id="KW-0945">Host-virus interaction</keyword>
<keyword evidence="5" id="KW-0965">Cell junction</keyword>
<reference evidence="11 12" key="1">
    <citation type="submission" date="2018-04" db="EMBL/GenBank/DDBJ databases">
        <authorList>
            <person name="Vogel A."/>
        </authorList>
    </citation>
    <scope>NUCLEOTIDE SEQUENCE [LARGE SCALE GENOMIC DNA]</scope>
</reference>
<gene>
    <name evidence="11" type="ORF">CCAM_LOCUS16849</name>
</gene>
<dbReference type="EMBL" id="OOIL02001417">
    <property type="protein sequence ID" value="VFQ75073.1"/>
    <property type="molecule type" value="Genomic_DNA"/>
</dbReference>